<dbReference type="PROSITE" id="PS00061">
    <property type="entry name" value="ADH_SHORT"/>
    <property type="match status" value="1"/>
</dbReference>
<dbReference type="Gene3D" id="3.40.50.720">
    <property type="entry name" value="NAD(P)-binding Rossmann-like Domain"/>
    <property type="match status" value="1"/>
</dbReference>
<dbReference type="PANTHER" id="PTHR42760">
    <property type="entry name" value="SHORT-CHAIN DEHYDROGENASES/REDUCTASES FAMILY MEMBER"/>
    <property type="match status" value="1"/>
</dbReference>
<reference evidence="4 5" key="1">
    <citation type="journal article" date="2017" name="Antonie Van Leeuwenhoek">
        <title>Phylogenomic resolution of the bacterial genus Pantoea and its relationship with Erwinia and Tatumella.</title>
        <authorList>
            <person name="Palmer M."/>
            <person name="Steenkamp E.T."/>
            <person name="Coetzee M.P."/>
            <person name="Chan W.Y."/>
            <person name="van Zyl E."/>
            <person name="De Maayer P."/>
            <person name="Coutinho T.A."/>
            <person name="Blom J."/>
            <person name="Smits T.H."/>
            <person name="Duffy B."/>
            <person name="Venter S.N."/>
        </authorList>
    </citation>
    <scope>NUCLEOTIDE SEQUENCE [LARGE SCALE GENOMIC DNA]</scope>
    <source>
        <strain evidence="4 5">LMG 26275</strain>
    </source>
</reference>
<dbReference type="InterPro" id="IPR057326">
    <property type="entry name" value="KR_dom"/>
</dbReference>
<evidence type="ECO:0000313" key="5">
    <source>
        <dbReference type="Proteomes" id="UP000193558"/>
    </source>
</evidence>
<sequence length="278" mass="29274">MAAPAWAGGGPEGAVLDRMSLKGKSAFVTGGSRGIGKALAIGLAQAGANVTIASRTTLQEGQALATELKQYGVDAFAILADVTNRSALDAAVSETVNRWGKLDIMVPNAGIGIDVNAEDMTEEQWDRLMDVNLKGVFFACQAAAKVMIPQNKGNIIITSSLSAHVVNGDPQACYNTSKAGVNMLMKCLAYEWARFNIRVNAISPGFIYSEMLDPYLAAFPEKAHGYMVAPSVQNRVGTPDELAGAAVYLASDASSYTTGQAIVVDGGYSLTPGNYRLR</sequence>
<protein>
    <recommendedName>
        <fullName evidence="3">Ketoreductase domain-containing protein</fullName>
    </recommendedName>
</protein>
<keyword evidence="2" id="KW-0560">Oxidoreductase</keyword>
<dbReference type="SUPFAM" id="SSF51735">
    <property type="entry name" value="NAD(P)-binding Rossmann-fold domains"/>
    <property type="match status" value="1"/>
</dbReference>
<dbReference type="RefSeq" id="WP_084932524.1">
    <property type="nucleotide sequence ID" value="NZ_MLFR01000002.1"/>
</dbReference>
<evidence type="ECO:0000256" key="2">
    <source>
        <dbReference type="ARBA" id="ARBA00023002"/>
    </source>
</evidence>
<dbReference type="SMART" id="SM00822">
    <property type="entry name" value="PKS_KR"/>
    <property type="match status" value="1"/>
</dbReference>
<evidence type="ECO:0000313" key="4">
    <source>
        <dbReference type="EMBL" id="ORM71193.1"/>
    </source>
</evidence>
<gene>
    <name evidence="4" type="ORF">HA51_04770</name>
</gene>
<accession>A0A1X1D3E0</accession>
<feature type="domain" description="Ketoreductase" evidence="3">
    <location>
        <begin position="24"/>
        <end position="205"/>
    </location>
</feature>
<dbReference type="NCBIfam" id="NF005559">
    <property type="entry name" value="PRK07231.1"/>
    <property type="match status" value="1"/>
</dbReference>
<organism evidence="4 5">
    <name type="scientific">Pantoea rwandensis</name>
    <dbReference type="NCBI Taxonomy" id="1076550"/>
    <lineage>
        <taxon>Bacteria</taxon>
        <taxon>Pseudomonadati</taxon>
        <taxon>Pseudomonadota</taxon>
        <taxon>Gammaproteobacteria</taxon>
        <taxon>Enterobacterales</taxon>
        <taxon>Erwiniaceae</taxon>
        <taxon>Pantoea</taxon>
    </lineage>
</organism>
<evidence type="ECO:0000259" key="3">
    <source>
        <dbReference type="SMART" id="SM00822"/>
    </source>
</evidence>
<dbReference type="InterPro" id="IPR036291">
    <property type="entry name" value="NAD(P)-bd_dom_sf"/>
</dbReference>
<dbReference type="InterPro" id="IPR020904">
    <property type="entry name" value="Sc_DH/Rdtase_CS"/>
</dbReference>
<evidence type="ECO:0000256" key="1">
    <source>
        <dbReference type="ARBA" id="ARBA00006484"/>
    </source>
</evidence>
<proteinExistence type="inferred from homology"/>
<dbReference type="AlphaFoldDB" id="A0A1X1D3E0"/>
<dbReference type="Proteomes" id="UP000193558">
    <property type="component" value="Unassembled WGS sequence"/>
</dbReference>
<dbReference type="OrthoDB" id="9806974at2"/>
<dbReference type="PANTHER" id="PTHR42760:SF115">
    <property type="entry name" value="3-OXOACYL-[ACYL-CARRIER-PROTEIN] REDUCTASE FABG"/>
    <property type="match status" value="1"/>
</dbReference>
<dbReference type="Pfam" id="PF13561">
    <property type="entry name" value="adh_short_C2"/>
    <property type="match status" value="1"/>
</dbReference>
<dbReference type="InterPro" id="IPR002347">
    <property type="entry name" value="SDR_fam"/>
</dbReference>
<comment type="caution">
    <text evidence="4">The sequence shown here is derived from an EMBL/GenBank/DDBJ whole genome shotgun (WGS) entry which is preliminary data.</text>
</comment>
<dbReference type="GO" id="GO:0016616">
    <property type="term" value="F:oxidoreductase activity, acting on the CH-OH group of donors, NAD or NADP as acceptor"/>
    <property type="evidence" value="ECO:0007669"/>
    <property type="project" value="TreeGrafter"/>
</dbReference>
<dbReference type="EMBL" id="MLFR01000002">
    <property type="protein sequence ID" value="ORM71193.1"/>
    <property type="molecule type" value="Genomic_DNA"/>
</dbReference>
<dbReference type="PRINTS" id="PR00081">
    <property type="entry name" value="GDHRDH"/>
</dbReference>
<dbReference type="PRINTS" id="PR00080">
    <property type="entry name" value="SDRFAMILY"/>
</dbReference>
<dbReference type="FunFam" id="3.40.50.720:FF:000084">
    <property type="entry name" value="Short-chain dehydrogenase reductase"/>
    <property type="match status" value="1"/>
</dbReference>
<name>A0A1X1D3E0_9GAMM</name>
<comment type="similarity">
    <text evidence="1">Belongs to the short-chain dehydrogenases/reductases (SDR) family.</text>
</comment>